<name>A0A318ISQ2_BURPY</name>
<gene>
    <name evidence="1" type="ORF">NA66_100536</name>
</gene>
<reference evidence="1 2" key="1">
    <citation type="submission" date="2018-05" db="EMBL/GenBank/DDBJ databases">
        <title>Comparative genomics of bacterial root endophytes of switchgrass collected from native prairies over two seasons.</title>
        <authorList>
            <person name="Tang Y."/>
        </authorList>
    </citation>
    <scope>NUCLEOTIDE SEQUENCE [LARGE SCALE GENOMIC DNA]</scope>
    <source>
        <strain evidence="1 2">NFIX32</strain>
    </source>
</reference>
<dbReference type="EMBL" id="QJJY01000005">
    <property type="protein sequence ID" value="PXX36897.1"/>
    <property type="molecule type" value="Genomic_DNA"/>
</dbReference>
<evidence type="ECO:0000313" key="2">
    <source>
        <dbReference type="Proteomes" id="UP000247755"/>
    </source>
</evidence>
<accession>A0A318ISQ2</accession>
<organism evidence="1 2">
    <name type="scientific">Burkholderia pyrrocinia</name>
    <name type="common">Pseudomonas pyrrocinia</name>
    <dbReference type="NCBI Taxonomy" id="60550"/>
    <lineage>
        <taxon>Bacteria</taxon>
        <taxon>Pseudomonadati</taxon>
        <taxon>Pseudomonadota</taxon>
        <taxon>Betaproteobacteria</taxon>
        <taxon>Burkholderiales</taxon>
        <taxon>Burkholderiaceae</taxon>
        <taxon>Burkholderia</taxon>
        <taxon>Burkholderia cepacia complex</taxon>
    </lineage>
</organism>
<sequence length="111" mass="12014">MGVFSDVDDNWIMQSPDDPPKLIPYSAVEPPDDNILNHARFGFTKSALGQGTVVGLYTLDKNWSWVVDDNGTDQGVLSLVANDSLDGIGDNFVGKTAFECWGSVLSPWPPA</sequence>
<protein>
    <submittedName>
        <fullName evidence="1">Uncharacterized protein</fullName>
    </submittedName>
</protein>
<evidence type="ECO:0000313" key="1">
    <source>
        <dbReference type="EMBL" id="PXX36897.1"/>
    </source>
</evidence>
<proteinExistence type="predicted"/>
<comment type="caution">
    <text evidence="1">The sequence shown here is derived from an EMBL/GenBank/DDBJ whole genome shotgun (WGS) entry which is preliminary data.</text>
</comment>
<dbReference type="AlphaFoldDB" id="A0A318ISQ2"/>
<dbReference type="Proteomes" id="UP000247755">
    <property type="component" value="Unassembled WGS sequence"/>
</dbReference>